<evidence type="ECO:0000313" key="3">
    <source>
        <dbReference type="EMBL" id="CAI8047814.1"/>
    </source>
</evidence>
<feature type="transmembrane region" description="Helical" evidence="1">
    <location>
        <begin position="87"/>
        <end position="105"/>
    </location>
</feature>
<keyword evidence="1" id="KW-0472">Membrane</keyword>
<organism evidence="3 4">
    <name type="scientific">Geodia barretti</name>
    <name type="common">Barrett's horny sponge</name>
    <dbReference type="NCBI Taxonomy" id="519541"/>
    <lineage>
        <taxon>Eukaryota</taxon>
        <taxon>Metazoa</taxon>
        <taxon>Porifera</taxon>
        <taxon>Demospongiae</taxon>
        <taxon>Heteroscleromorpha</taxon>
        <taxon>Tetractinellida</taxon>
        <taxon>Astrophorina</taxon>
        <taxon>Geodiidae</taxon>
        <taxon>Geodia</taxon>
    </lineage>
</organism>
<feature type="signal peptide" evidence="2">
    <location>
        <begin position="1"/>
        <end position="21"/>
    </location>
</feature>
<reference evidence="3" key="1">
    <citation type="submission" date="2023-03" db="EMBL/GenBank/DDBJ databases">
        <authorList>
            <person name="Steffen K."/>
            <person name="Cardenas P."/>
        </authorList>
    </citation>
    <scope>NUCLEOTIDE SEQUENCE</scope>
</reference>
<name>A0AA35X875_GEOBA</name>
<comment type="caution">
    <text evidence="3">The sequence shown here is derived from an EMBL/GenBank/DDBJ whole genome shotgun (WGS) entry which is preliminary data.</text>
</comment>
<dbReference type="Proteomes" id="UP001174909">
    <property type="component" value="Unassembled WGS sequence"/>
</dbReference>
<evidence type="ECO:0000256" key="2">
    <source>
        <dbReference type="SAM" id="SignalP"/>
    </source>
</evidence>
<dbReference type="AlphaFoldDB" id="A0AA35X875"/>
<evidence type="ECO:0000313" key="4">
    <source>
        <dbReference type="Proteomes" id="UP001174909"/>
    </source>
</evidence>
<keyword evidence="1" id="KW-1133">Transmembrane helix</keyword>
<keyword evidence="4" id="KW-1185">Reference proteome</keyword>
<protein>
    <submittedName>
        <fullName evidence="3">Uncharacterized protein</fullName>
    </submittedName>
</protein>
<keyword evidence="1" id="KW-0812">Transmembrane</keyword>
<evidence type="ECO:0000256" key="1">
    <source>
        <dbReference type="SAM" id="Phobius"/>
    </source>
</evidence>
<feature type="chain" id="PRO_5041350651" evidence="2">
    <location>
        <begin position="22"/>
        <end position="114"/>
    </location>
</feature>
<gene>
    <name evidence="3" type="ORF">GBAR_LOCUS26453</name>
</gene>
<proteinExistence type="predicted"/>
<dbReference type="EMBL" id="CASHTH010003679">
    <property type="protein sequence ID" value="CAI8047814.1"/>
    <property type="molecule type" value="Genomic_DNA"/>
</dbReference>
<sequence>MGLKTVLPVLTLFCIIGAVWCQSCRDEVCEAEGKRDDDENIQDKCCEYFRDSCCSTEENDYLTLLFRLVVGLSVTVFGLIALFRLTLGLSIGIFGLLVIISVIIVCCCCCICCD</sequence>
<accession>A0AA35X875</accession>
<keyword evidence="2" id="KW-0732">Signal</keyword>
<feature type="transmembrane region" description="Helical" evidence="1">
    <location>
        <begin position="64"/>
        <end position="82"/>
    </location>
</feature>